<dbReference type="EMBL" id="JABBNU010000010">
    <property type="protein sequence ID" value="NMM49986.1"/>
    <property type="molecule type" value="Genomic_DNA"/>
</dbReference>
<sequence length="98" mass="11283">MNEAIEINHRDGETRGVFYIPGVNRRRLAEIIYSRSGTKYIIIEHTFVTNSLRGKQIGRALVDKVVELSEKESRKIIPICPYANKLMKSDSSYHYIIA</sequence>
<reference evidence="2 3" key="1">
    <citation type="submission" date="2020-04" db="EMBL/GenBank/DDBJ databases">
        <title>Flammeovirgaceae bacterium KN852 isolated from deep sea.</title>
        <authorList>
            <person name="Zhang D.-C."/>
        </authorList>
    </citation>
    <scope>NUCLEOTIDE SEQUENCE [LARGE SCALE GENOMIC DNA]</scope>
    <source>
        <strain evidence="2 3">KN852</strain>
    </source>
</reference>
<dbReference type="InterPro" id="IPR016181">
    <property type="entry name" value="Acyl_CoA_acyltransferase"/>
</dbReference>
<dbReference type="PANTHER" id="PTHR31435:SF10">
    <property type="entry name" value="BSR4717 PROTEIN"/>
    <property type="match status" value="1"/>
</dbReference>
<evidence type="ECO:0000259" key="1">
    <source>
        <dbReference type="PROSITE" id="PS51729"/>
    </source>
</evidence>
<name>A0A848J2I4_9BACT</name>
<dbReference type="Pfam" id="PF14542">
    <property type="entry name" value="Acetyltransf_CG"/>
    <property type="match status" value="1"/>
</dbReference>
<dbReference type="SUPFAM" id="SSF55729">
    <property type="entry name" value="Acyl-CoA N-acyltransferases (Nat)"/>
    <property type="match status" value="1"/>
</dbReference>
<keyword evidence="2" id="KW-0808">Transferase</keyword>
<evidence type="ECO:0000313" key="3">
    <source>
        <dbReference type="Proteomes" id="UP000559010"/>
    </source>
</evidence>
<proteinExistence type="predicted"/>
<dbReference type="InterPro" id="IPR045057">
    <property type="entry name" value="Gcn5-rel_NAT"/>
</dbReference>
<evidence type="ECO:0000313" key="2">
    <source>
        <dbReference type="EMBL" id="NMM49986.1"/>
    </source>
</evidence>
<dbReference type="Proteomes" id="UP000559010">
    <property type="component" value="Unassembled WGS sequence"/>
</dbReference>
<gene>
    <name evidence="2" type="ORF">HH304_16385</name>
</gene>
<comment type="caution">
    <text evidence="2">The sequence shown here is derived from an EMBL/GenBank/DDBJ whole genome shotgun (WGS) entry which is preliminary data.</text>
</comment>
<dbReference type="Gene3D" id="3.40.630.30">
    <property type="match status" value="1"/>
</dbReference>
<keyword evidence="3" id="KW-1185">Reference proteome</keyword>
<dbReference type="PANTHER" id="PTHR31435">
    <property type="entry name" value="PROTEIN NATD1"/>
    <property type="match status" value="1"/>
</dbReference>
<feature type="domain" description="N-acetyltransferase" evidence="1">
    <location>
        <begin position="10"/>
        <end position="98"/>
    </location>
</feature>
<dbReference type="RefSeq" id="WP_169683684.1">
    <property type="nucleotide sequence ID" value="NZ_JABBNU010000010.1"/>
</dbReference>
<accession>A0A848J2I4</accession>
<dbReference type="InterPro" id="IPR031165">
    <property type="entry name" value="GNAT_YJDJ"/>
</dbReference>
<protein>
    <submittedName>
        <fullName evidence="2">N-acetyltransferase</fullName>
    </submittedName>
</protein>
<organism evidence="2 3">
    <name type="scientific">Marinigracilibium pacificum</name>
    <dbReference type="NCBI Taxonomy" id="2729599"/>
    <lineage>
        <taxon>Bacteria</taxon>
        <taxon>Pseudomonadati</taxon>
        <taxon>Bacteroidota</taxon>
        <taxon>Cytophagia</taxon>
        <taxon>Cytophagales</taxon>
        <taxon>Flammeovirgaceae</taxon>
        <taxon>Marinigracilibium</taxon>
    </lineage>
</organism>
<dbReference type="AlphaFoldDB" id="A0A848J2I4"/>
<dbReference type="GO" id="GO:0016740">
    <property type="term" value="F:transferase activity"/>
    <property type="evidence" value="ECO:0007669"/>
    <property type="project" value="UniProtKB-KW"/>
</dbReference>
<dbReference type="PROSITE" id="PS51729">
    <property type="entry name" value="GNAT_YJDJ"/>
    <property type="match status" value="1"/>
</dbReference>